<evidence type="ECO:0000256" key="2">
    <source>
        <dbReference type="ARBA" id="ARBA00022448"/>
    </source>
</evidence>
<keyword evidence="4" id="KW-0997">Cell inner membrane</keyword>
<evidence type="ECO:0000256" key="1">
    <source>
        <dbReference type="ARBA" id="ARBA00004429"/>
    </source>
</evidence>
<accession>A0A4R6TZ80</accession>
<feature type="transmembrane region" description="Helical" evidence="9">
    <location>
        <begin position="247"/>
        <end position="267"/>
    </location>
</feature>
<evidence type="ECO:0000256" key="7">
    <source>
        <dbReference type="ARBA" id="ARBA00023136"/>
    </source>
</evidence>
<sequence>MPDFVEALLDAPQQLMLWGTLLFGLLLGALLQWSRLCLLRGLVHVRQGNHLKLKAFALAMTAAVASSQLLAWYSGVDLAGSIYVQDNPALPVILFGGLLFGCGMALANACTGRSLVLAAGGNLRSLVCLLSLAIGAGLALSGLLAELRVWLENLTRFSLPVSRLPLWAGLVLVAGLLFYALKGRTLWQSTPDLVGSLLVGILISSGWWLTGVVGADEFEPVPLLSVSFVAPVFETQQYLLLFTGSKLSFGIVLVAGVFAGALLRALLAREFVWEAFDSPGRLKRSLSGGLLMGVGGVLSLGCTYGQALSGFSTLAITSLVAIAGIVAGAWCTLALLKN</sequence>
<comment type="subcellular location">
    <subcellularLocation>
        <location evidence="1">Cell inner membrane</location>
        <topology evidence="1">Multi-pass membrane protein</topology>
    </subcellularLocation>
</comment>
<dbReference type="OrthoDB" id="9794165at2"/>
<dbReference type="PANTHER" id="PTHR30574:SF1">
    <property type="entry name" value="SULPHUR TRANSPORT DOMAIN-CONTAINING PROTEIN"/>
    <property type="match status" value="1"/>
</dbReference>
<evidence type="ECO:0000256" key="5">
    <source>
        <dbReference type="ARBA" id="ARBA00022692"/>
    </source>
</evidence>
<comment type="caution">
    <text evidence="10">The sequence shown here is derived from an EMBL/GenBank/DDBJ whole genome shotgun (WGS) entry which is preliminary data.</text>
</comment>
<reference evidence="10 11" key="1">
    <citation type="submission" date="2019-03" db="EMBL/GenBank/DDBJ databases">
        <title>Genomic Encyclopedia of Type Strains, Phase IV (KMG-IV): sequencing the most valuable type-strain genomes for metagenomic binning, comparative biology and taxonomic classification.</title>
        <authorList>
            <person name="Goeker M."/>
        </authorList>
    </citation>
    <scope>NUCLEOTIDE SEQUENCE [LARGE SCALE GENOMIC DNA]</scope>
    <source>
        <strain evidence="10 11">DSM 28679</strain>
    </source>
</reference>
<feature type="transmembrane region" description="Helical" evidence="9">
    <location>
        <begin position="55"/>
        <end position="73"/>
    </location>
</feature>
<dbReference type="GO" id="GO:0005886">
    <property type="term" value="C:plasma membrane"/>
    <property type="evidence" value="ECO:0007669"/>
    <property type="project" value="UniProtKB-SubCell"/>
</dbReference>
<evidence type="ECO:0000256" key="9">
    <source>
        <dbReference type="SAM" id="Phobius"/>
    </source>
</evidence>
<feature type="transmembrane region" description="Helical" evidence="9">
    <location>
        <begin position="314"/>
        <end position="336"/>
    </location>
</feature>
<evidence type="ECO:0000256" key="6">
    <source>
        <dbReference type="ARBA" id="ARBA00022989"/>
    </source>
</evidence>
<keyword evidence="2" id="KW-0813">Transport</keyword>
<dbReference type="EMBL" id="SNYK01000008">
    <property type="protein sequence ID" value="TDQ37285.1"/>
    <property type="molecule type" value="Genomic_DNA"/>
</dbReference>
<evidence type="ECO:0000256" key="8">
    <source>
        <dbReference type="ARBA" id="ARBA00035655"/>
    </source>
</evidence>
<evidence type="ECO:0000313" key="11">
    <source>
        <dbReference type="Proteomes" id="UP000294575"/>
    </source>
</evidence>
<comment type="similarity">
    <text evidence="8">Belongs to the TsuA/YedE (TC 9.B.102) family.</text>
</comment>
<feature type="transmembrane region" description="Helical" evidence="9">
    <location>
        <begin position="193"/>
        <end position="215"/>
    </location>
</feature>
<dbReference type="InterPro" id="IPR007272">
    <property type="entry name" value="Sulf_transp_TsuA/YedE"/>
</dbReference>
<organism evidence="10 11">
    <name type="scientific">Thiopseudomonas denitrificans</name>
    <dbReference type="NCBI Taxonomy" id="1501432"/>
    <lineage>
        <taxon>Bacteria</taxon>
        <taxon>Pseudomonadati</taxon>
        <taxon>Pseudomonadota</taxon>
        <taxon>Gammaproteobacteria</taxon>
        <taxon>Pseudomonadales</taxon>
        <taxon>Pseudomonadaceae</taxon>
        <taxon>Thiopseudomonas</taxon>
    </lineage>
</organism>
<protein>
    <submittedName>
        <fullName evidence="10">Uncharacterized protein</fullName>
    </submittedName>
</protein>
<dbReference type="Proteomes" id="UP000294575">
    <property type="component" value="Unassembled WGS sequence"/>
</dbReference>
<dbReference type="AlphaFoldDB" id="A0A4R6TZ80"/>
<keyword evidence="7 9" id="KW-0472">Membrane</keyword>
<evidence type="ECO:0000313" key="10">
    <source>
        <dbReference type="EMBL" id="TDQ37285.1"/>
    </source>
</evidence>
<keyword evidence="11" id="KW-1185">Reference proteome</keyword>
<keyword evidence="5 9" id="KW-0812">Transmembrane</keyword>
<dbReference type="Pfam" id="PF04143">
    <property type="entry name" value="Sulf_transp"/>
    <property type="match status" value="1"/>
</dbReference>
<feature type="transmembrane region" description="Helical" evidence="9">
    <location>
        <begin position="15"/>
        <end position="34"/>
    </location>
</feature>
<dbReference type="RefSeq" id="WP_101495825.1">
    <property type="nucleotide sequence ID" value="NZ_LNJZ01000003.1"/>
</dbReference>
<gene>
    <name evidence="10" type="ORF">DFQ45_10865</name>
</gene>
<feature type="transmembrane region" description="Helical" evidence="9">
    <location>
        <begin position="123"/>
        <end position="144"/>
    </location>
</feature>
<keyword evidence="6 9" id="KW-1133">Transmembrane helix</keyword>
<evidence type="ECO:0000256" key="3">
    <source>
        <dbReference type="ARBA" id="ARBA00022475"/>
    </source>
</evidence>
<feature type="transmembrane region" description="Helical" evidence="9">
    <location>
        <begin position="93"/>
        <end position="111"/>
    </location>
</feature>
<feature type="transmembrane region" description="Helical" evidence="9">
    <location>
        <begin position="288"/>
        <end position="308"/>
    </location>
</feature>
<keyword evidence="3" id="KW-1003">Cell membrane</keyword>
<feature type="transmembrane region" description="Helical" evidence="9">
    <location>
        <begin position="164"/>
        <end position="181"/>
    </location>
</feature>
<evidence type="ECO:0000256" key="4">
    <source>
        <dbReference type="ARBA" id="ARBA00022519"/>
    </source>
</evidence>
<name>A0A4R6TZ80_9GAMM</name>
<proteinExistence type="inferred from homology"/>
<dbReference type="PANTHER" id="PTHR30574">
    <property type="entry name" value="INNER MEMBRANE PROTEIN YEDE"/>
    <property type="match status" value="1"/>
</dbReference>